<reference evidence="2 3" key="1">
    <citation type="journal article" date="2019" name="Int. J. Syst. Evol. Microbiol.">
        <title>The Global Catalogue of Microorganisms (GCM) 10K type strain sequencing project: providing services to taxonomists for standard genome sequencing and annotation.</title>
        <authorList>
            <consortium name="The Broad Institute Genomics Platform"/>
            <consortium name="The Broad Institute Genome Sequencing Center for Infectious Disease"/>
            <person name="Wu L."/>
            <person name="Ma J."/>
        </authorList>
    </citation>
    <scope>NUCLEOTIDE SEQUENCE [LARGE SCALE GENOMIC DNA]</scope>
    <source>
        <strain evidence="2 3">JCM 11444</strain>
    </source>
</reference>
<gene>
    <name evidence="2" type="ORF">GCM10009575_018060</name>
</gene>
<feature type="compositionally biased region" description="Gly residues" evidence="1">
    <location>
        <begin position="50"/>
        <end position="62"/>
    </location>
</feature>
<evidence type="ECO:0000313" key="3">
    <source>
        <dbReference type="Proteomes" id="UP001500418"/>
    </source>
</evidence>
<accession>A0ABN1P5F9</accession>
<comment type="caution">
    <text evidence="2">The sequence shown here is derived from an EMBL/GenBank/DDBJ whole genome shotgun (WGS) entry which is preliminary data.</text>
</comment>
<dbReference type="EMBL" id="BAAAID010000008">
    <property type="protein sequence ID" value="GAA0922716.1"/>
    <property type="molecule type" value="Genomic_DNA"/>
</dbReference>
<feature type="region of interest" description="Disordered" evidence="1">
    <location>
        <begin position="83"/>
        <end position="125"/>
    </location>
</feature>
<proteinExistence type="predicted"/>
<sequence>MATATILRWKAVTGALSRVATEPWTGSREGSREVLGRDMLASPGDEEGRCGAGRCRGGGGHRGSSIRWTRTAWYAVGTDAYDGAPAARRGAPRGRGRAPDGDGTGWGPDGDGTGSGRGRDGMGSGATGGAFRLALTLVQPSATVNVHRVPSPVIGWTLCPLSTTAVSATLETSARTRHARGSPVMTDATAAAAAVGAGRG</sequence>
<name>A0ABN1P5F9_9ACTN</name>
<evidence type="ECO:0000256" key="1">
    <source>
        <dbReference type="SAM" id="MobiDB-lite"/>
    </source>
</evidence>
<organism evidence="2 3">
    <name type="scientific">Streptomyces rhizosphaericus</name>
    <dbReference type="NCBI Taxonomy" id="114699"/>
    <lineage>
        <taxon>Bacteria</taxon>
        <taxon>Bacillati</taxon>
        <taxon>Actinomycetota</taxon>
        <taxon>Actinomycetes</taxon>
        <taxon>Kitasatosporales</taxon>
        <taxon>Streptomycetaceae</taxon>
        <taxon>Streptomyces</taxon>
        <taxon>Streptomyces violaceusniger group</taxon>
    </lineage>
</organism>
<feature type="region of interest" description="Disordered" evidence="1">
    <location>
        <begin position="39"/>
        <end position="64"/>
    </location>
</feature>
<evidence type="ECO:0000313" key="2">
    <source>
        <dbReference type="EMBL" id="GAA0922716.1"/>
    </source>
</evidence>
<keyword evidence="3" id="KW-1185">Reference proteome</keyword>
<dbReference type="Proteomes" id="UP001500418">
    <property type="component" value="Unassembled WGS sequence"/>
</dbReference>
<protein>
    <submittedName>
        <fullName evidence="2">Uncharacterized protein</fullName>
    </submittedName>
</protein>
<feature type="compositionally biased region" description="Gly residues" evidence="1">
    <location>
        <begin position="102"/>
        <end position="125"/>
    </location>
</feature>